<keyword evidence="2" id="KW-1185">Reference proteome</keyword>
<accession>A0A1V9E521</accession>
<evidence type="ECO:0000313" key="1">
    <source>
        <dbReference type="EMBL" id="OQP41114.1"/>
    </source>
</evidence>
<dbReference type="STRING" id="354355.SAMN05660816_04172"/>
<dbReference type="OrthoDB" id="9802763at2"/>
<name>A0A1V9E521_9BACT</name>
<dbReference type="NCBIfam" id="TIGR00847">
    <property type="entry name" value="ccoS"/>
    <property type="match status" value="1"/>
</dbReference>
<dbReference type="Pfam" id="PF03597">
    <property type="entry name" value="FixS"/>
    <property type="match status" value="1"/>
</dbReference>
<dbReference type="AlphaFoldDB" id="A0A1V9E521"/>
<organism evidence="1 2">
    <name type="scientific">Niastella yeongjuensis</name>
    <dbReference type="NCBI Taxonomy" id="354355"/>
    <lineage>
        <taxon>Bacteria</taxon>
        <taxon>Pseudomonadati</taxon>
        <taxon>Bacteroidota</taxon>
        <taxon>Chitinophagia</taxon>
        <taxon>Chitinophagales</taxon>
        <taxon>Chitinophagaceae</taxon>
        <taxon>Niastella</taxon>
    </lineage>
</organism>
<dbReference type="EMBL" id="LVXG01000067">
    <property type="protein sequence ID" value="OQP41114.1"/>
    <property type="molecule type" value="Genomic_DNA"/>
</dbReference>
<evidence type="ECO:0000313" key="2">
    <source>
        <dbReference type="Proteomes" id="UP000192610"/>
    </source>
</evidence>
<protein>
    <submittedName>
        <fullName evidence="1">Cytochrome oxidase maturation protein, cbb3-type</fullName>
    </submittedName>
</protein>
<dbReference type="InterPro" id="IPR004714">
    <property type="entry name" value="Cyt_oxidase_maturation_cbb3"/>
</dbReference>
<dbReference type="Proteomes" id="UP000192610">
    <property type="component" value="Unassembled WGS sequence"/>
</dbReference>
<reference evidence="2" key="1">
    <citation type="submission" date="2016-04" db="EMBL/GenBank/DDBJ databases">
        <authorList>
            <person name="Chen L."/>
            <person name="Zhuang W."/>
            <person name="Wang G."/>
        </authorList>
    </citation>
    <scope>NUCLEOTIDE SEQUENCE [LARGE SCALE GENOMIC DNA]</scope>
    <source>
        <strain evidence="2">17621</strain>
    </source>
</reference>
<sequence length="56" mass="6182">MSAIVILLVASISVSAIFLAAFIWSVRSGQLDDDFSPPQRILFDNQVTTQTNNNQQ</sequence>
<dbReference type="RefSeq" id="WP_081203780.1">
    <property type="nucleotide sequence ID" value="NZ_FOCZ01000007.1"/>
</dbReference>
<comment type="caution">
    <text evidence="1">The sequence shown here is derived from an EMBL/GenBank/DDBJ whole genome shotgun (WGS) entry which is preliminary data.</text>
</comment>
<proteinExistence type="predicted"/>
<gene>
    <name evidence="1" type="ORF">A4H97_14410</name>
</gene>